<name>A0A3L6L9Z9_9TRYP</name>
<gene>
    <name evidence="2" type="ORF">DPX39_040034500</name>
</gene>
<evidence type="ECO:0000256" key="1">
    <source>
        <dbReference type="SAM" id="MobiDB-lite"/>
    </source>
</evidence>
<dbReference type="Proteomes" id="UP000266743">
    <property type="component" value="Chromosome 4"/>
</dbReference>
<protein>
    <submittedName>
        <fullName evidence="2">Uncharacterized protein</fullName>
    </submittedName>
</protein>
<comment type="caution">
    <text evidence="2">The sequence shown here is derived from an EMBL/GenBank/DDBJ whole genome shotgun (WGS) entry which is preliminary data.</text>
</comment>
<feature type="region of interest" description="Disordered" evidence="1">
    <location>
        <begin position="103"/>
        <end position="126"/>
    </location>
</feature>
<evidence type="ECO:0000313" key="2">
    <source>
        <dbReference type="EMBL" id="RHW72906.1"/>
    </source>
</evidence>
<feature type="region of interest" description="Disordered" evidence="1">
    <location>
        <begin position="1"/>
        <end position="27"/>
    </location>
</feature>
<proteinExistence type="predicted"/>
<sequence>MWNAFSGFQPPKLRDGNGGWGSGRPYRPMRAGGQPYHKEMFGAPSYPQTQGGYQHHGNLDPMNRSYSRHTPQAAHRIRQPNIDEPFAWKAFMRRSTEGAIYRGTTQLEGSQRTKESGETTSPNGLARHIDGEAWNAYWGEYSDHFASRIDDVQEHLSKGERYNGKRCVRVATPIPKDSLMESFKSRMIDYARHFGAIECVTRDGGVVGVQFTTHRSAELFAVWAASMTFVEILGDTVKPDEVNGPVEMVVRLAPHDPNRLTTTLRLGDNIILSTAFVEGLFKGIFDAEDIKFHAGAFQITFGSVQAAKVALHSVQRHLFDGFGLLLTFSEVPLGAGPLMPHAK</sequence>
<dbReference type="EMBL" id="QSBY01000004">
    <property type="protein sequence ID" value="RHW72906.1"/>
    <property type="molecule type" value="Genomic_DNA"/>
</dbReference>
<evidence type="ECO:0000313" key="3">
    <source>
        <dbReference type="Proteomes" id="UP000266743"/>
    </source>
</evidence>
<organism evidence="2 3">
    <name type="scientific">Trypanosoma brucei equiperdum</name>
    <dbReference type="NCBI Taxonomy" id="630700"/>
    <lineage>
        <taxon>Eukaryota</taxon>
        <taxon>Discoba</taxon>
        <taxon>Euglenozoa</taxon>
        <taxon>Kinetoplastea</taxon>
        <taxon>Metakinetoplastina</taxon>
        <taxon>Trypanosomatida</taxon>
        <taxon>Trypanosomatidae</taxon>
        <taxon>Trypanosoma</taxon>
    </lineage>
</organism>
<dbReference type="AlphaFoldDB" id="A0A3L6L9Z9"/>
<reference evidence="2 3" key="1">
    <citation type="submission" date="2018-09" db="EMBL/GenBank/DDBJ databases">
        <title>whole genome sequence of T. equiperdum IVM-t1 strain.</title>
        <authorList>
            <person name="Suganuma K."/>
        </authorList>
    </citation>
    <scope>NUCLEOTIDE SEQUENCE [LARGE SCALE GENOMIC DNA]</scope>
    <source>
        <strain evidence="2 3">IVM-t1</strain>
    </source>
</reference>
<accession>A0A3L6L9Z9</accession>